<proteinExistence type="predicted"/>
<protein>
    <submittedName>
        <fullName evidence="1">2533_t:CDS:1</fullName>
    </submittedName>
</protein>
<evidence type="ECO:0000313" key="2">
    <source>
        <dbReference type="Proteomes" id="UP000789759"/>
    </source>
</evidence>
<feature type="non-terminal residue" evidence="1">
    <location>
        <position position="378"/>
    </location>
</feature>
<organism evidence="1 2">
    <name type="scientific">Cetraspora pellucida</name>
    <dbReference type="NCBI Taxonomy" id="1433469"/>
    <lineage>
        <taxon>Eukaryota</taxon>
        <taxon>Fungi</taxon>
        <taxon>Fungi incertae sedis</taxon>
        <taxon>Mucoromycota</taxon>
        <taxon>Glomeromycotina</taxon>
        <taxon>Glomeromycetes</taxon>
        <taxon>Diversisporales</taxon>
        <taxon>Gigasporaceae</taxon>
        <taxon>Cetraspora</taxon>
    </lineage>
</organism>
<dbReference type="EMBL" id="CAJVQA010027184">
    <property type="protein sequence ID" value="CAG8791165.1"/>
    <property type="molecule type" value="Genomic_DNA"/>
</dbReference>
<sequence length="378" mass="41661">MFELGFACNITDQVLCGKVQRAFTSAGQILSDAIIFTQTVRINATFTDICAVYGLCKTSSQGLEGRIIGAAAPARSMIIDDGGSVNRFYPQALVKQKNIQNHPEFGPDDIIAIFNSNNMSYWFEEDGVDIKSDQLDFLMIILHELIHGLGFISSFNDHSILFYGSDIFSTAASIQALTPYIVEDSNTYHFVEAIFDKYMYELPTGPRVSNITAQMDVFGNTQYLTPESFLQTFLLSPQGQYATQLYLRATTPNSLGFLPDNTNLNDAIILETSLVPYSTGSSISHFSYKTYSNTSDFLMRFAAERGISLKQNILKGGNYSYGPIGPKLRAFLQTLGYTIRDQASLPNPSPTSNGLATVTATSSSTKIIPEMKSLIYCT</sequence>
<reference evidence="1" key="1">
    <citation type="submission" date="2021-06" db="EMBL/GenBank/DDBJ databases">
        <authorList>
            <person name="Kallberg Y."/>
            <person name="Tangrot J."/>
            <person name="Rosling A."/>
        </authorList>
    </citation>
    <scope>NUCLEOTIDE SEQUENCE</scope>
    <source>
        <strain evidence="1">FL966</strain>
    </source>
</reference>
<dbReference type="AlphaFoldDB" id="A0A9N9JQH7"/>
<gene>
    <name evidence="1" type="ORF">CPELLU_LOCUS17011</name>
</gene>
<dbReference type="Proteomes" id="UP000789759">
    <property type="component" value="Unassembled WGS sequence"/>
</dbReference>
<dbReference type="OrthoDB" id="73465at2759"/>
<name>A0A9N9JQH7_9GLOM</name>
<evidence type="ECO:0000313" key="1">
    <source>
        <dbReference type="EMBL" id="CAG8791165.1"/>
    </source>
</evidence>
<keyword evidence="2" id="KW-1185">Reference proteome</keyword>
<comment type="caution">
    <text evidence="1">The sequence shown here is derived from an EMBL/GenBank/DDBJ whole genome shotgun (WGS) entry which is preliminary data.</text>
</comment>
<accession>A0A9N9JQH7</accession>